<dbReference type="GO" id="GO:0005819">
    <property type="term" value="C:spindle"/>
    <property type="evidence" value="ECO:0007669"/>
    <property type="project" value="TreeGrafter"/>
</dbReference>
<evidence type="ECO:0000256" key="8">
    <source>
        <dbReference type="SAM" id="MobiDB-lite"/>
    </source>
</evidence>
<dbReference type="InterPro" id="IPR036859">
    <property type="entry name" value="CAP-Gly_dom_sf"/>
</dbReference>
<dbReference type="Proteomes" id="UP000189911">
    <property type="component" value="Chromosome G"/>
</dbReference>
<evidence type="ECO:0000256" key="3">
    <source>
        <dbReference type="ARBA" id="ARBA00022701"/>
    </source>
</evidence>
<reference evidence="11" key="1">
    <citation type="submission" date="2016-03" db="EMBL/GenBank/DDBJ databases">
        <authorList>
            <person name="Devillers Hugo."/>
        </authorList>
    </citation>
    <scope>NUCLEOTIDE SEQUENCE [LARGE SCALE GENOMIC DNA]</scope>
</reference>
<name>A0A1G4KER1_9SACH</name>
<feature type="region of interest" description="Disordered" evidence="8">
    <location>
        <begin position="81"/>
        <end position="148"/>
    </location>
</feature>
<dbReference type="GO" id="GO:0051286">
    <property type="term" value="C:cell tip"/>
    <property type="evidence" value="ECO:0007669"/>
    <property type="project" value="TreeGrafter"/>
</dbReference>
<evidence type="ECO:0000313" key="11">
    <source>
        <dbReference type="Proteomes" id="UP000189911"/>
    </source>
</evidence>
<dbReference type="OrthoDB" id="2130750at2759"/>
<feature type="compositionally biased region" description="Low complexity" evidence="8">
    <location>
        <begin position="104"/>
        <end position="116"/>
    </location>
</feature>
<feature type="coiled-coil region" evidence="7">
    <location>
        <begin position="262"/>
        <end position="310"/>
    </location>
</feature>
<evidence type="ECO:0000256" key="7">
    <source>
        <dbReference type="SAM" id="Coils"/>
    </source>
</evidence>
<evidence type="ECO:0000256" key="2">
    <source>
        <dbReference type="ARBA" id="ARBA00022490"/>
    </source>
</evidence>
<evidence type="ECO:0000256" key="6">
    <source>
        <dbReference type="ARBA" id="ARBA00023212"/>
    </source>
</evidence>
<dbReference type="GO" id="GO:0005875">
    <property type="term" value="C:microtubule associated complex"/>
    <property type="evidence" value="ECO:0007669"/>
    <property type="project" value="TreeGrafter"/>
</dbReference>
<evidence type="ECO:0000256" key="1">
    <source>
        <dbReference type="ARBA" id="ARBA00004245"/>
    </source>
</evidence>
<keyword evidence="11" id="KW-1185">Reference proteome</keyword>
<dbReference type="PANTHER" id="PTHR18916">
    <property type="entry name" value="DYNACTIN 1-RELATED MICROTUBULE-BINDING"/>
    <property type="match status" value="1"/>
</dbReference>
<proteinExistence type="predicted"/>
<dbReference type="PANTHER" id="PTHR18916:SF94">
    <property type="entry name" value="NUCLEAR FUSION PROTEIN BIK1"/>
    <property type="match status" value="1"/>
</dbReference>
<dbReference type="GO" id="GO:0005874">
    <property type="term" value="C:microtubule"/>
    <property type="evidence" value="ECO:0007669"/>
    <property type="project" value="UniProtKB-KW"/>
</dbReference>
<dbReference type="Gene3D" id="1.10.287.1490">
    <property type="match status" value="1"/>
</dbReference>
<evidence type="ECO:0000256" key="5">
    <source>
        <dbReference type="ARBA" id="ARBA00023054"/>
    </source>
</evidence>
<dbReference type="Gene3D" id="2.30.30.190">
    <property type="entry name" value="CAP Gly-rich-like domain"/>
    <property type="match status" value="1"/>
</dbReference>
<feature type="region of interest" description="Disordered" evidence="8">
    <location>
        <begin position="360"/>
        <end position="389"/>
    </location>
</feature>
<dbReference type="AlphaFoldDB" id="A0A1G4KER1"/>
<protein>
    <submittedName>
        <fullName evidence="10">LANO_0G01310g1_1</fullName>
    </submittedName>
</protein>
<dbReference type="PROSITE" id="PS50245">
    <property type="entry name" value="CAP_GLY_2"/>
    <property type="match status" value="1"/>
</dbReference>
<dbReference type="GO" id="GO:0000743">
    <property type="term" value="P:nuclear migration involved in conjugation with cellular fusion"/>
    <property type="evidence" value="ECO:0007669"/>
    <property type="project" value="TreeGrafter"/>
</dbReference>
<dbReference type="Pfam" id="PF01302">
    <property type="entry name" value="CAP_GLY"/>
    <property type="match status" value="1"/>
</dbReference>
<feature type="coiled-coil region" evidence="7">
    <location>
        <begin position="176"/>
        <end position="210"/>
    </location>
</feature>
<dbReference type="SMART" id="SM01052">
    <property type="entry name" value="CAP_GLY"/>
    <property type="match status" value="1"/>
</dbReference>
<dbReference type="SUPFAM" id="SSF74924">
    <property type="entry name" value="Cap-Gly domain"/>
    <property type="match status" value="1"/>
</dbReference>
<feature type="compositionally biased region" description="Low complexity" evidence="8">
    <location>
        <begin position="368"/>
        <end position="377"/>
    </location>
</feature>
<keyword evidence="5 7" id="KW-0175">Coiled coil</keyword>
<sequence>MDSYERKIGCFIQIPNVGRGQLKYVGSVEGKPGTFVGVDLLANIGKNDGTFQGKRYFETEYTQSGLFIQLQKVSGLIDAATNGGSSRRSTFGDAHSGSRPATISTTVPRSPTPVRTASRHSSTAFSDAMDVDGEDRRHWSSTSTSSSRPNIEFKFHQQTQELSQCKKLLSEQRIVLEEIQPAIDDYEAKLQEMEIQIGSLQAQLAKERESQSKQKQYFETEHEQLLSVVEELHMEIRENEKRMLDVRQLQQAENALPTDSTIAELQAENDSLREKLDTLKEQASSEASAAVKWEKERDQLRLQNESLSSEYQYISKELRETQMKLSEAQTNVTNMSPDPNPEIEKLKLQLATANAKLITLESPPSPQPSALAPTTSSDPTEHETESLPLYIPKKADRAAGRQKWCALCERDGHNSLDCPYENDQLF</sequence>
<dbReference type="GO" id="GO:0000132">
    <property type="term" value="P:establishment of mitotic spindle orientation"/>
    <property type="evidence" value="ECO:0007669"/>
    <property type="project" value="TreeGrafter"/>
</dbReference>
<dbReference type="InterPro" id="IPR032108">
    <property type="entry name" value="CLIP1_ZNF"/>
</dbReference>
<keyword evidence="3" id="KW-0493">Microtubule</keyword>
<dbReference type="InterPro" id="IPR000938">
    <property type="entry name" value="CAP-Gly_domain"/>
</dbReference>
<keyword evidence="4" id="KW-0677">Repeat</keyword>
<evidence type="ECO:0000256" key="4">
    <source>
        <dbReference type="ARBA" id="ARBA00022737"/>
    </source>
</evidence>
<dbReference type="Pfam" id="PF16641">
    <property type="entry name" value="CLIP1_ZNF"/>
    <property type="match status" value="1"/>
</dbReference>
<organism evidence="10 11">
    <name type="scientific">Lachancea nothofagi CBS 11611</name>
    <dbReference type="NCBI Taxonomy" id="1266666"/>
    <lineage>
        <taxon>Eukaryota</taxon>
        <taxon>Fungi</taxon>
        <taxon>Dikarya</taxon>
        <taxon>Ascomycota</taxon>
        <taxon>Saccharomycotina</taxon>
        <taxon>Saccharomycetes</taxon>
        <taxon>Saccharomycetales</taxon>
        <taxon>Saccharomycetaceae</taxon>
        <taxon>Lachancea</taxon>
    </lineage>
</organism>
<evidence type="ECO:0000259" key="9">
    <source>
        <dbReference type="PROSITE" id="PS50245"/>
    </source>
</evidence>
<dbReference type="PROSITE" id="PS00845">
    <property type="entry name" value="CAP_GLY_1"/>
    <property type="match status" value="1"/>
</dbReference>
<accession>A0A1G4KER1</accession>
<feature type="domain" description="CAP-Gly" evidence="9">
    <location>
        <begin position="26"/>
        <end position="69"/>
    </location>
</feature>
<evidence type="ECO:0000313" key="10">
    <source>
        <dbReference type="EMBL" id="SCV02962.1"/>
    </source>
</evidence>
<comment type="subcellular location">
    <subcellularLocation>
        <location evidence="1">Cytoplasm</location>
        <location evidence="1">Cytoskeleton</location>
    </subcellularLocation>
</comment>
<keyword evidence="6" id="KW-0206">Cytoskeleton</keyword>
<dbReference type="EMBL" id="LT598453">
    <property type="protein sequence ID" value="SCV02962.1"/>
    <property type="molecule type" value="Genomic_DNA"/>
</dbReference>
<gene>
    <name evidence="10" type="ORF">LANO_0G01310G</name>
</gene>
<keyword evidence="2" id="KW-0963">Cytoplasm</keyword>
<dbReference type="GO" id="GO:0005816">
    <property type="term" value="C:spindle pole body"/>
    <property type="evidence" value="ECO:0007669"/>
    <property type="project" value="TreeGrafter"/>
</dbReference>